<feature type="transmembrane region" description="Helical" evidence="7">
    <location>
        <begin position="271"/>
        <end position="292"/>
    </location>
</feature>
<feature type="transmembrane region" description="Helical" evidence="7">
    <location>
        <begin position="329"/>
        <end position="350"/>
    </location>
</feature>
<dbReference type="InterPro" id="IPR036259">
    <property type="entry name" value="MFS_trans_sf"/>
</dbReference>
<sequence length="435" mass="48559">MEEKHFQLVILRPAKHIWGIEMKSFNKNIFTENKSFLIICICGMLFNLSYTSLTPIMPSYFGMFGVGTITISYIFSIYGLGRTALQIPAGIIADFFGYKKLLMLSLIGLSVLFYLQTLFMQSFIIAIIYILEGFVIGIITPLIYSFVGALVNESKKGKEIGTYSVFSSLGSAIGPLVGGTIISGFSDYKIVFFISTISAFGAFILSINISEIKIIREQKRKENVKLKYVYKAILGIEFIVIGCLAMLGDFICSSLTSIFPIYGDSILKMPLTYISFILSLNFLVFSFSGPFMGKLCDKIGSKKLVLISLIIEVTTFIILKFVINPYIFIGIIFIEFLAGSAMYIALQSLLVEYGNKTGNRGFIYGIIGTLQGFGLVIGPVYSGYVYDYNNTFYFWGMAFPCCFALLLFAVKNYLYKNSKERVLSAKHASIDAYID</sequence>
<dbReference type="PROSITE" id="PS50850">
    <property type="entry name" value="MFS"/>
    <property type="match status" value="1"/>
</dbReference>
<dbReference type="STRING" id="1469948.GCA_000732725_00535"/>
<comment type="subcellular location">
    <subcellularLocation>
        <location evidence="1">Cell membrane</location>
        <topology evidence="1">Multi-pass membrane protein</topology>
    </subcellularLocation>
</comment>
<accession>A0A4R1QQW3</accession>
<reference evidence="9 10" key="1">
    <citation type="submission" date="2019-03" db="EMBL/GenBank/DDBJ databases">
        <title>Genomic Encyclopedia of Type Strains, Phase IV (KMG-IV): sequencing the most valuable type-strain genomes for metagenomic binning, comparative biology and taxonomic classification.</title>
        <authorList>
            <person name="Goeker M."/>
        </authorList>
    </citation>
    <scope>NUCLEOTIDE SEQUENCE [LARGE SCALE GENOMIC DNA]</scope>
    <source>
        <strain evidence="9 10">DSM 100556</strain>
    </source>
</reference>
<feature type="transmembrane region" description="Helical" evidence="7">
    <location>
        <begin position="59"/>
        <end position="80"/>
    </location>
</feature>
<dbReference type="InterPro" id="IPR001958">
    <property type="entry name" value="Tet-R_TetA/multi-R_MdtG-like"/>
</dbReference>
<dbReference type="EMBL" id="SLUO01000012">
    <property type="protein sequence ID" value="TCL56226.1"/>
    <property type="molecule type" value="Genomic_DNA"/>
</dbReference>
<feature type="transmembrane region" description="Helical" evidence="7">
    <location>
        <begin position="126"/>
        <end position="151"/>
    </location>
</feature>
<dbReference type="Pfam" id="PF07690">
    <property type="entry name" value="MFS_1"/>
    <property type="match status" value="1"/>
</dbReference>
<organism evidence="9 10">
    <name type="scientific">Kineothrix alysoides</name>
    <dbReference type="NCBI Taxonomy" id="1469948"/>
    <lineage>
        <taxon>Bacteria</taxon>
        <taxon>Bacillati</taxon>
        <taxon>Bacillota</taxon>
        <taxon>Clostridia</taxon>
        <taxon>Lachnospirales</taxon>
        <taxon>Lachnospiraceae</taxon>
        <taxon>Kineothrix</taxon>
    </lineage>
</organism>
<dbReference type="Proteomes" id="UP000295718">
    <property type="component" value="Unassembled WGS sequence"/>
</dbReference>
<feature type="transmembrane region" description="Helical" evidence="7">
    <location>
        <begin position="188"/>
        <end position="207"/>
    </location>
</feature>
<keyword evidence="4 7" id="KW-0812">Transmembrane</keyword>
<evidence type="ECO:0000259" key="8">
    <source>
        <dbReference type="PROSITE" id="PS50850"/>
    </source>
</evidence>
<evidence type="ECO:0000256" key="4">
    <source>
        <dbReference type="ARBA" id="ARBA00022692"/>
    </source>
</evidence>
<feature type="transmembrane region" description="Helical" evidence="7">
    <location>
        <begin position="163"/>
        <end position="182"/>
    </location>
</feature>
<feature type="transmembrane region" description="Helical" evidence="7">
    <location>
        <begin position="362"/>
        <end position="386"/>
    </location>
</feature>
<feature type="transmembrane region" description="Helical" evidence="7">
    <location>
        <begin position="304"/>
        <end position="323"/>
    </location>
</feature>
<feature type="transmembrane region" description="Helical" evidence="7">
    <location>
        <begin position="392"/>
        <end position="414"/>
    </location>
</feature>
<feature type="transmembrane region" description="Helical" evidence="7">
    <location>
        <begin position="228"/>
        <end position="251"/>
    </location>
</feature>
<evidence type="ECO:0000256" key="5">
    <source>
        <dbReference type="ARBA" id="ARBA00022989"/>
    </source>
</evidence>
<dbReference type="InterPro" id="IPR050171">
    <property type="entry name" value="MFS_Transporters"/>
</dbReference>
<dbReference type="AlphaFoldDB" id="A0A4R1QQW3"/>
<evidence type="ECO:0000256" key="1">
    <source>
        <dbReference type="ARBA" id="ARBA00004651"/>
    </source>
</evidence>
<evidence type="ECO:0000313" key="9">
    <source>
        <dbReference type="EMBL" id="TCL56226.1"/>
    </source>
</evidence>
<evidence type="ECO:0000256" key="3">
    <source>
        <dbReference type="ARBA" id="ARBA00022475"/>
    </source>
</evidence>
<evidence type="ECO:0000256" key="6">
    <source>
        <dbReference type="ARBA" id="ARBA00023136"/>
    </source>
</evidence>
<dbReference type="GO" id="GO:0005886">
    <property type="term" value="C:plasma membrane"/>
    <property type="evidence" value="ECO:0007669"/>
    <property type="project" value="UniProtKB-SubCell"/>
</dbReference>
<keyword evidence="10" id="KW-1185">Reference proteome</keyword>
<feature type="transmembrane region" description="Helical" evidence="7">
    <location>
        <begin position="35"/>
        <end position="53"/>
    </location>
</feature>
<dbReference type="InterPro" id="IPR020846">
    <property type="entry name" value="MFS_dom"/>
</dbReference>
<evidence type="ECO:0000256" key="2">
    <source>
        <dbReference type="ARBA" id="ARBA00022448"/>
    </source>
</evidence>
<dbReference type="PRINTS" id="PR01035">
    <property type="entry name" value="TCRTETA"/>
</dbReference>
<name>A0A4R1QQW3_9FIRM</name>
<comment type="caution">
    <text evidence="9">The sequence shown here is derived from an EMBL/GenBank/DDBJ whole genome shotgun (WGS) entry which is preliminary data.</text>
</comment>
<keyword evidence="6 7" id="KW-0472">Membrane</keyword>
<keyword evidence="2" id="KW-0813">Transport</keyword>
<feature type="domain" description="Major facilitator superfamily (MFS) profile" evidence="8">
    <location>
        <begin position="35"/>
        <end position="414"/>
    </location>
</feature>
<protein>
    <submittedName>
        <fullName evidence="9">Putative MFS family arabinose efflux permease</fullName>
    </submittedName>
</protein>
<proteinExistence type="predicted"/>
<dbReference type="CDD" id="cd17325">
    <property type="entry name" value="MFS_MdtG_SLC18_like"/>
    <property type="match status" value="1"/>
</dbReference>
<dbReference type="Gene3D" id="1.20.1250.20">
    <property type="entry name" value="MFS general substrate transporter like domains"/>
    <property type="match status" value="2"/>
</dbReference>
<keyword evidence="5 7" id="KW-1133">Transmembrane helix</keyword>
<gene>
    <name evidence="9" type="ORF">EDD76_11253</name>
</gene>
<dbReference type="SUPFAM" id="SSF103473">
    <property type="entry name" value="MFS general substrate transporter"/>
    <property type="match status" value="1"/>
</dbReference>
<dbReference type="PANTHER" id="PTHR23517">
    <property type="entry name" value="RESISTANCE PROTEIN MDTM, PUTATIVE-RELATED-RELATED"/>
    <property type="match status" value="1"/>
</dbReference>
<evidence type="ECO:0000313" key="10">
    <source>
        <dbReference type="Proteomes" id="UP000295718"/>
    </source>
</evidence>
<dbReference type="GO" id="GO:0022857">
    <property type="term" value="F:transmembrane transporter activity"/>
    <property type="evidence" value="ECO:0007669"/>
    <property type="project" value="InterPro"/>
</dbReference>
<keyword evidence="3" id="KW-1003">Cell membrane</keyword>
<feature type="transmembrane region" description="Helical" evidence="7">
    <location>
        <begin position="101"/>
        <end position="120"/>
    </location>
</feature>
<evidence type="ECO:0000256" key="7">
    <source>
        <dbReference type="SAM" id="Phobius"/>
    </source>
</evidence>
<dbReference type="InterPro" id="IPR011701">
    <property type="entry name" value="MFS"/>
</dbReference>